<dbReference type="AlphaFoldDB" id="A0A9P5N3C6"/>
<dbReference type="OrthoDB" id="2758144at2759"/>
<evidence type="ECO:0000259" key="3">
    <source>
        <dbReference type="PROSITE" id="PS50157"/>
    </source>
</evidence>
<proteinExistence type="predicted"/>
<feature type="compositionally biased region" description="Polar residues" evidence="2">
    <location>
        <begin position="70"/>
        <end position="83"/>
    </location>
</feature>
<dbReference type="Gene3D" id="3.30.160.60">
    <property type="entry name" value="Classic Zinc Finger"/>
    <property type="match status" value="1"/>
</dbReference>
<dbReference type="InterPro" id="IPR013087">
    <property type="entry name" value="Znf_C2H2_type"/>
</dbReference>
<keyword evidence="1" id="KW-0863">Zinc-finger</keyword>
<comment type="caution">
    <text evidence="4">The sequence shown here is derived from an EMBL/GenBank/DDBJ whole genome shotgun (WGS) entry which is preliminary data.</text>
</comment>
<organism evidence="4 5">
    <name type="scientific">Russula ochroleuca</name>
    <dbReference type="NCBI Taxonomy" id="152965"/>
    <lineage>
        <taxon>Eukaryota</taxon>
        <taxon>Fungi</taxon>
        <taxon>Dikarya</taxon>
        <taxon>Basidiomycota</taxon>
        <taxon>Agaricomycotina</taxon>
        <taxon>Agaricomycetes</taxon>
        <taxon>Russulales</taxon>
        <taxon>Russulaceae</taxon>
        <taxon>Russula</taxon>
    </lineage>
</organism>
<name>A0A9P5N3C6_9AGAM</name>
<evidence type="ECO:0000313" key="4">
    <source>
        <dbReference type="EMBL" id="KAF8485155.1"/>
    </source>
</evidence>
<feature type="domain" description="C2H2-type" evidence="3">
    <location>
        <begin position="158"/>
        <end position="188"/>
    </location>
</feature>
<evidence type="ECO:0000313" key="5">
    <source>
        <dbReference type="Proteomes" id="UP000759537"/>
    </source>
</evidence>
<dbReference type="SMART" id="SM00355">
    <property type="entry name" value="ZnF_C2H2"/>
    <property type="match status" value="2"/>
</dbReference>
<feature type="region of interest" description="Disordered" evidence="2">
    <location>
        <begin position="55"/>
        <end position="83"/>
    </location>
</feature>
<reference evidence="4" key="1">
    <citation type="submission" date="2019-10" db="EMBL/GenBank/DDBJ databases">
        <authorList>
            <consortium name="DOE Joint Genome Institute"/>
            <person name="Kuo A."/>
            <person name="Miyauchi S."/>
            <person name="Kiss E."/>
            <person name="Drula E."/>
            <person name="Kohler A."/>
            <person name="Sanchez-Garcia M."/>
            <person name="Andreopoulos B."/>
            <person name="Barry K.W."/>
            <person name="Bonito G."/>
            <person name="Buee M."/>
            <person name="Carver A."/>
            <person name="Chen C."/>
            <person name="Cichocki N."/>
            <person name="Clum A."/>
            <person name="Culley D."/>
            <person name="Crous P.W."/>
            <person name="Fauchery L."/>
            <person name="Girlanda M."/>
            <person name="Hayes R."/>
            <person name="Keri Z."/>
            <person name="LaButti K."/>
            <person name="Lipzen A."/>
            <person name="Lombard V."/>
            <person name="Magnuson J."/>
            <person name="Maillard F."/>
            <person name="Morin E."/>
            <person name="Murat C."/>
            <person name="Nolan M."/>
            <person name="Ohm R."/>
            <person name="Pangilinan J."/>
            <person name="Pereira M."/>
            <person name="Perotto S."/>
            <person name="Peter M."/>
            <person name="Riley R."/>
            <person name="Sitrit Y."/>
            <person name="Stielow B."/>
            <person name="Szollosi G."/>
            <person name="Zifcakova L."/>
            <person name="Stursova M."/>
            <person name="Spatafora J.W."/>
            <person name="Tedersoo L."/>
            <person name="Vaario L.-M."/>
            <person name="Yamada A."/>
            <person name="Yan M."/>
            <person name="Wang P."/>
            <person name="Xu J."/>
            <person name="Bruns T."/>
            <person name="Baldrian P."/>
            <person name="Vilgalys R."/>
            <person name="Henrissat B."/>
            <person name="Grigoriev I.V."/>
            <person name="Hibbett D."/>
            <person name="Nagy L.G."/>
            <person name="Martin F.M."/>
        </authorList>
    </citation>
    <scope>NUCLEOTIDE SEQUENCE</scope>
    <source>
        <strain evidence="4">Prilba</strain>
    </source>
</reference>
<dbReference type="Proteomes" id="UP000759537">
    <property type="component" value="Unassembled WGS sequence"/>
</dbReference>
<dbReference type="PROSITE" id="PS50157">
    <property type="entry name" value="ZINC_FINGER_C2H2_2"/>
    <property type="match status" value="1"/>
</dbReference>
<keyword evidence="1" id="KW-0862">Zinc</keyword>
<keyword evidence="5" id="KW-1185">Reference proteome</keyword>
<dbReference type="SUPFAM" id="SSF57667">
    <property type="entry name" value="beta-beta-alpha zinc fingers"/>
    <property type="match status" value="1"/>
</dbReference>
<evidence type="ECO:0000256" key="1">
    <source>
        <dbReference type="PROSITE-ProRule" id="PRU00042"/>
    </source>
</evidence>
<evidence type="ECO:0000256" key="2">
    <source>
        <dbReference type="SAM" id="MobiDB-lite"/>
    </source>
</evidence>
<sequence>MHPLWEAWYWQLTTRPTVASPEWIPEAGVQMTLAPGMSDGNLEDEFREFADDQIRSRPGQRITHREDSLRGTNSPLNQGNGTEVQLLNPNPLCPVSHGQSSHVSPEQLEYMSDTYPESSFEHHTGQIVEAPGLGKFQWIPEIIIAQSSENSVMGSKEWPCQHDGCDKSYGRRPEVRRHVREKHEILRKCFICGVKWARAEKIRKHLICKHRDHFTEEERQEIGRLRGLNNTIDFLKKLEITKI</sequence>
<dbReference type="GO" id="GO:0008270">
    <property type="term" value="F:zinc ion binding"/>
    <property type="evidence" value="ECO:0007669"/>
    <property type="project" value="UniProtKB-KW"/>
</dbReference>
<protein>
    <recommendedName>
        <fullName evidence="3">C2H2-type domain-containing protein</fullName>
    </recommendedName>
</protein>
<dbReference type="PROSITE" id="PS00028">
    <property type="entry name" value="ZINC_FINGER_C2H2_1"/>
    <property type="match status" value="2"/>
</dbReference>
<gene>
    <name evidence="4" type="ORF">DFH94DRAFT_718693</name>
</gene>
<dbReference type="InterPro" id="IPR036236">
    <property type="entry name" value="Znf_C2H2_sf"/>
</dbReference>
<keyword evidence="1" id="KW-0479">Metal-binding</keyword>
<dbReference type="EMBL" id="WHVB01000003">
    <property type="protein sequence ID" value="KAF8485155.1"/>
    <property type="molecule type" value="Genomic_DNA"/>
</dbReference>
<accession>A0A9P5N3C6</accession>
<reference evidence="4" key="2">
    <citation type="journal article" date="2020" name="Nat. Commun.">
        <title>Large-scale genome sequencing of mycorrhizal fungi provides insights into the early evolution of symbiotic traits.</title>
        <authorList>
            <person name="Miyauchi S."/>
            <person name="Kiss E."/>
            <person name="Kuo A."/>
            <person name="Drula E."/>
            <person name="Kohler A."/>
            <person name="Sanchez-Garcia M."/>
            <person name="Morin E."/>
            <person name="Andreopoulos B."/>
            <person name="Barry K.W."/>
            <person name="Bonito G."/>
            <person name="Buee M."/>
            <person name="Carver A."/>
            <person name="Chen C."/>
            <person name="Cichocki N."/>
            <person name="Clum A."/>
            <person name="Culley D."/>
            <person name="Crous P.W."/>
            <person name="Fauchery L."/>
            <person name="Girlanda M."/>
            <person name="Hayes R.D."/>
            <person name="Keri Z."/>
            <person name="LaButti K."/>
            <person name="Lipzen A."/>
            <person name="Lombard V."/>
            <person name="Magnuson J."/>
            <person name="Maillard F."/>
            <person name="Murat C."/>
            <person name="Nolan M."/>
            <person name="Ohm R.A."/>
            <person name="Pangilinan J."/>
            <person name="Pereira M.F."/>
            <person name="Perotto S."/>
            <person name="Peter M."/>
            <person name="Pfister S."/>
            <person name="Riley R."/>
            <person name="Sitrit Y."/>
            <person name="Stielow J.B."/>
            <person name="Szollosi G."/>
            <person name="Zifcakova L."/>
            <person name="Stursova M."/>
            <person name="Spatafora J.W."/>
            <person name="Tedersoo L."/>
            <person name="Vaario L.M."/>
            <person name="Yamada A."/>
            <person name="Yan M."/>
            <person name="Wang P."/>
            <person name="Xu J."/>
            <person name="Bruns T."/>
            <person name="Baldrian P."/>
            <person name="Vilgalys R."/>
            <person name="Dunand C."/>
            <person name="Henrissat B."/>
            <person name="Grigoriev I.V."/>
            <person name="Hibbett D."/>
            <person name="Nagy L.G."/>
            <person name="Martin F.M."/>
        </authorList>
    </citation>
    <scope>NUCLEOTIDE SEQUENCE</scope>
    <source>
        <strain evidence="4">Prilba</strain>
    </source>
</reference>